<reference evidence="2" key="1">
    <citation type="journal article" date="2019" name="Int. J. Syst. Evol. Microbiol.">
        <title>The Global Catalogue of Microorganisms (GCM) 10K type strain sequencing project: providing services to taxonomists for standard genome sequencing and annotation.</title>
        <authorList>
            <consortium name="The Broad Institute Genomics Platform"/>
            <consortium name="The Broad Institute Genome Sequencing Center for Infectious Disease"/>
            <person name="Wu L."/>
            <person name="Ma J."/>
        </authorList>
    </citation>
    <scope>NUCLEOTIDE SEQUENCE [LARGE SCALE GENOMIC DNA]</scope>
    <source>
        <strain evidence="2">CCUG 62982</strain>
    </source>
</reference>
<gene>
    <name evidence="1" type="ORF">ACFQ1E_04420</name>
</gene>
<comment type="caution">
    <text evidence="1">The sequence shown here is derived from an EMBL/GenBank/DDBJ whole genome shotgun (WGS) entry which is preliminary data.</text>
</comment>
<evidence type="ECO:0000313" key="2">
    <source>
        <dbReference type="Proteomes" id="UP001596977"/>
    </source>
</evidence>
<dbReference type="Proteomes" id="UP001596977">
    <property type="component" value="Unassembled WGS sequence"/>
</dbReference>
<dbReference type="EMBL" id="JBHTJG010000001">
    <property type="protein sequence ID" value="MFD0945579.1"/>
    <property type="molecule type" value="Genomic_DNA"/>
</dbReference>
<dbReference type="RefSeq" id="WP_264942184.1">
    <property type="nucleotide sequence ID" value="NZ_JAPDRA010000001.1"/>
</dbReference>
<evidence type="ECO:0000313" key="1">
    <source>
        <dbReference type="EMBL" id="MFD0945579.1"/>
    </source>
</evidence>
<sequence length="148" mass="16555">MEGMMGERRVTTGWTRVRWTAAMREAFLDTLARECNVTLAAEAAGVRKESAYLLRRKEPAFRDAWQEALALGYQALETRMLARAINPASEPDLDEMLGFRLLTRHGNALNGKVPRTGVLPRAATREETDAAILKKIEMLERARAKGLA</sequence>
<evidence type="ECO:0008006" key="3">
    <source>
        <dbReference type="Google" id="ProtNLM"/>
    </source>
</evidence>
<keyword evidence="2" id="KW-1185">Reference proteome</keyword>
<protein>
    <recommendedName>
        <fullName evidence="3">Terminase small subunit</fullName>
    </recommendedName>
</protein>
<organism evidence="1 2">
    <name type="scientific">Sphingomonas canadensis</name>
    <dbReference type="NCBI Taxonomy" id="1219257"/>
    <lineage>
        <taxon>Bacteria</taxon>
        <taxon>Pseudomonadati</taxon>
        <taxon>Pseudomonadota</taxon>
        <taxon>Alphaproteobacteria</taxon>
        <taxon>Sphingomonadales</taxon>
        <taxon>Sphingomonadaceae</taxon>
        <taxon>Sphingomonas</taxon>
    </lineage>
</organism>
<name>A0ABW3H8E5_9SPHN</name>
<accession>A0ABW3H8E5</accession>
<proteinExistence type="predicted"/>